<name>A0A916LFC5_MYCTX</name>
<comment type="caution">
    <text evidence="1">The sequence shown here is derived from an EMBL/GenBank/DDBJ whole genome shotgun (WGS) entry which is preliminary data.</text>
</comment>
<evidence type="ECO:0000313" key="2">
    <source>
        <dbReference type="Proteomes" id="UP000039021"/>
    </source>
</evidence>
<accession>A0A916LFC5</accession>
<organism evidence="1 2">
    <name type="scientific">Mycobacterium tuberculosis</name>
    <dbReference type="NCBI Taxonomy" id="1773"/>
    <lineage>
        <taxon>Bacteria</taxon>
        <taxon>Bacillati</taxon>
        <taxon>Actinomycetota</taxon>
        <taxon>Actinomycetes</taxon>
        <taxon>Mycobacteriales</taxon>
        <taxon>Mycobacteriaceae</taxon>
        <taxon>Mycobacterium</taxon>
        <taxon>Mycobacterium tuberculosis complex</taxon>
    </lineage>
</organism>
<evidence type="ECO:0000313" key="1">
    <source>
        <dbReference type="EMBL" id="COZ69150.1"/>
    </source>
</evidence>
<dbReference type="EMBL" id="CSBK01002302">
    <property type="protein sequence ID" value="COZ69150.1"/>
    <property type="molecule type" value="Genomic_DNA"/>
</dbReference>
<dbReference type="Proteomes" id="UP000039021">
    <property type="component" value="Unassembled WGS sequence"/>
</dbReference>
<gene>
    <name evidence="1" type="ORF">ERS007739_04030</name>
</gene>
<reference evidence="2" key="1">
    <citation type="submission" date="2015-03" db="EMBL/GenBank/DDBJ databases">
        <authorList>
            <consortium name="Pathogen Informatics"/>
        </authorList>
    </citation>
    <scope>NUCLEOTIDE SEQUENCE [LARGE SCALE GENOMIC DNA]</scope>
    <source>
        <strain evidence="2">N09902308</strain>
    </source>
</reference>
<dbReference type="AlphaFoldDB" id="A0A916LFC5"/>
<sequence length="133" mass="14216">MQSVGAQLLEARYRQRRPGQYLGVSVGVLDIPPACHANVAVRARTCAPPLATVPITQVVPALAARSTPIGHLVPGKPGRRQPSIDQLVAMRQHVVIGRGQLTTPNPASQCRAVLDDQGIRGHMIHTGLHRGVH</sequence>
<protein>
    <submittedName>
        <fullName evidence="1">Uncharacterized protein</fullName>
    </submittedName>
</protein>
<proteinExistence type="predicted"/>